<protein>
    <submittedName>
        <fullName evidence="4">Hydantoinase/oxoprolinase family protein</fullName>
    </submittedName>
</protein>
<feature type="domain" description="Hydantoinase/oxoprolinase N-terminal" evidence="2">
    <location>
        <begin position="5"/>
        <end position="193"/>
    </location>
</feature>
<comment type="caution">
    <text evidence="4">The sequence shown here is derived from an EMBL/GenBank/DDBJ whole genome shotgun (WGS) entry which is preliminary data.</text>
</comment>
<evidence type="ECO:0000313" key="4">
    <source>
        <dbReference type="EMBL" id="GAA4392230.1"/>
    </source>
</evidence>
<dbReference type="InterPro" id="IPR043129">
    <property type="entry name" value="ATPase_NBD"/>
</dbReference>
<dbReference type="Pfam" id="PF05378">
    <property type="entry name" value="Hydant_A_N"/>
    <property type="match status" value="1"/>
</dbReference>
<dbReference type="EMBL" id="BAABFR010000028">
    <property type="protein sequence ID" value="GAA4392230.1"/>
    <property type="molecule type" value="Genomic_DNA"/>
</dbReference>
<dbReference type="Proteomes" id="UP001500635">
    <property type="component" value="Unassembled WGS sequence"/>
</dbReference>
<feature type="domain" description="Hydantoinase A/oxoprolinase" evidence="1">
    <location>
        <begin position="214"/>
        <end position="501"/>
    </location>
</feature>
<dbReference type="PANTHER" id="PTHR11365:SF23">
    <property type="entry name" value="HYPOTHETICAL 5-OXOPROLINASE (EUROFUNG)-RELATED"/>
    <property type="match status" value="1"/>
</dbReference>
<reference evidence="5" key="1">
    <citation type="journal article" date="2019" name="Int. J. Syst. Evol. Microbiol.">
        <title>The Global Catalogue of Microorganisms (GCM) 10K type strain sequencing project: providing services to taxonomists for standard genome sequencing and annotation.</title>
        <authorList>
            <consortium name="The Broad Institute Genomics Platform"/>
            <consortium name="The Broad Institute Genome Sequencing Center for Infectious Disease"/>
            <person name="Wu L."/>
            <person name="Ma J."/>
        </authorList>
    </citation>
    <scope>NUCLEOTIDE SEQUENCE [LARGE SCALE GENOMIC DNA]</scope>
    <source>
        <strain evidence="5">JCM 17688</strain>
    </source>
</reference>
<dbReference type="InterPro" id="IPR049517">
    <property type="entry name" value="ACX-like_C"/>
</dbReference>
<name>A0ABP8JKD1_9ACTN</name>
<dbReference type="Pfam" id="PF19278">
    <property type="entry name" value="Hydant_A_C"/>
    <property type="match status" value="1"/>
</dbReference>
<accession>A0ABP8JKD1</accession>
<dbReference type="Gene3D" id="3.30.420.40">
    <property type="match status" value="1"/>
</dbReference>
<dbReference type="PANTHER" id="PTHR11365">
    <property type="entry name" value="5-OXOPROLINASE RELATED"/>
    <property type="match status" value="1"/>
</dbReference>
<gene>
    <name evidence="4" type="ORF">GCM10023147_21880</name>
</gene>
<evidence type="ECO:0000313" key="5">
    <source>
        <dbReference type="Proteomes" id="UP001500635"/>
    </source>
</evidence>
<evidence type="ECO:0000259" key="1">
    <source>
        <dbReference type="Pfam" id="PF01968"/>
    </source>
</evidence>
<feature type="domain" description="Acetophenone carboxylase-like C-terminal" evidence="3">
    <location>
        <begin position="522"/>
        <end position="692"/>
    </location>
</feature>
<sequence length="704" mass="74094">MSYVIGIDVGGTFTDAVAADSNGTVVGAKTPSTPEDYSRGVLNAVGALAEELGISERELLADTAYVSHGTTASINALVTGKVDPVGFITTKGHADSIAIMNIEGRYLGLSPHEKQDVVRTRKPAPLVPRSRVAEVTERVDYTGAVVVPLDEDEVRAAVKDLLATGVRAIAVSLLWSFQNPGHELRIREIIREIDPDVFVAVSNEVSPRIREFPRNATTIMSTQLGPPLRRYLEPLSRELADRGLTGPLLIMQSSGGTVSAEEAPQTAISTVGSVLSGGVIGAARLAEQLGHRNVMTADVGGTTFLVGLIVDGEPVRSTTTIINQQPINVPTIRVDAIGSGGGAIARIDEGGNLRVGPESATAVPGPAAYGAGGTRPTVTDADLVLGIINPDYFLGGKQELRKDLAEAALMEHIGKPLGLTVEQAAAAVYEVQNAQTADLARKVVIESGHDPREFAVYAFGGAGPIHAAAYTRELGAPELVVPLGAAASGFSAFGLAASDVIVTAELSDPAPFPLDPDVAAANFAKLEQQVTEAIERQGVDYVDLEVRRSFDARYTAQMFEVSADAPEGELHAAGVELMAKAFEQRYAQLFGAGSGFSEAGIQMITYRVQGVGRLAFRPGLTLHAEADGSDASAAIKARRPVFLEVSRGFEDTSVYDYALLRSGHVVPGPAIIEVPTTTVAVPAGREARIDEFGNIRIDLEEVTR</sequence>
<dbReference type="SUPFAM" id="SSF53067">
    <property type="entry name" value="Actin-like ATPase domain"/>
    <property type="match status" value="1"/>
</dbReference>
<dbReference type="InterPro" id="IPR002821">
    <property type="entry name" value="Hydantoinase_A"/>
</dbReference>
<dbReference type="InterPro" id="IPR045079">
    <property type="entry name" value="Oxoprolinase-like"/>
</dbReference>
<dbReference type="Pfam" id="PF01968">
    <property type="entry name" value="Hydantoinase_A"/>
    <property type="match status" value="1"/>
</dbReference>
<keyword evidence="5" id="KW-1185">Reference proteome</keyword>
<dbReference type="RefSeq" id="WP_344995092.1">
    <property type="nucleotide sequence ID" value="NZ_BAABFR010000028.1"/>
</dbReference>
<evidence type="ECO:0000259" key="3">
    <source>
        <dbReference type="Pfam" id="PF19278"/>
    </source>
</evidence>
<evidence type="ECO:0000259" key="2">
    <source>
        <dbReference type="Pfam" id="PF05378"/>
    </source>
</evidence>
<organism evidence="4 5">
    <name type="scientific">Tsukamurella soli</name>
    <dbReference type="NCBI Taxonomy" id="644556"/>
    <lineage>
        <taxon>Bacteria</taxon>
        <taxon>Bacillati</taxon>
        <taxon>Actinomycetota</taxon>
        <taxon>Actinomycetes</taxon>
        <taxon>Mycobacteriales</taxon>
        <taxon>Tsukamurellaceae</taxon>
        <taxon>Tsukamurella</taxon>
    </lineage>
</organism>
<dbReference type="InterPro" id="IPR008040">
    <property type="entry name" value="Hydant_A_N"/>
</dbReference>
<proteinExistence type="predicted"/>